<dbReference type="InterPro" id="IPR028375">
    <property type="entry name" value="KA1/Ssp2_C"/>
</dbReference>
<evidence type="ECO:0000313" key="4">
    <source>
        <dbReference type="Proteomes" id="UP000265618"/>
    </source>
</evidence>
<dbReference type="SUPFAM" id="SSF103243">
    <property type="entry name" value="KA1-like"/>
    <property type="match status" value="1"/>
</dbReference>
<keyword evidence="2" id="KW-0067">ATP-binding</keyword>
<accession>A0A9K3D5S5</accession>
<proteinExistence type="predicted"/>
<evidence type="ECO:0000256" key="1">
    <source>
        <dbReference type="ARBA" id="ARBA00022741"/>
    </source>
</evidence>
<keyword evidence="4" id="KW-1185">Reference proteome</keyword>
<comment type="caution">
    <text evidence="3">The sequence shown here is derived from an EMBL/GenBank/DDBJ whole genome shotgun (WGS) entry which is preliminary data.</text>
</comment>
<reference evidence="3 4" key="1">
    <citation type="journal article" date="2018" name="PLoS ONE">
        <title>The draft genome of Kipferlia bialata reveals reductive genome evolution in fornicate parasites.</title>
        <authorList>
            <person name="Tanifuji G."/>
            <person name="Takabayashi S."/>
            <person name="Kume K."/>
            <person name="Takagi M."/>
            <person name="Nakayama T."/>
            <person name="Kamikawa R."/>
            <person name="Inagaki Y."/>
            <person name="Hashimoto T."/>
        </authorList>
    </citation>
    <scope>NUCLEOTIDE SEQUENCE [LARGE SCALE GENOMIC DNA]</scope>
    <source>
        <strain evidence="3">NY0173</strain>
    </source>
</reference>
<dbReference type="Gene3D" id="3.30.310.80">
    <property type="entry name" value="Kinase associated domain 1, KA1"/>
    <property type="match status" value="1"/>
</dbReference>
<dbReference type="EMBL" id="BDIP01004228">
    <property type="protein sequence ID" value="GIQ88612.1"/>
    <property type="molecule type" value="Genomic_DNA"/>
</dbReference>
<evidence type="ECO:0000256" key="2">
    <source>
        <dbReference type="ARBA" id="ARBA00022840"/>
    </source>
</evidence>
<dbReference type="Proteomes" id="UP000265618">
    <property type="component" value="Unassembled WGS sequence"/>
</dbReference>
<gene>
    <name evidence="3" type="ORF">KIPB_010904</name>
</gene>
<evidence type="ECO:0000313" key="3">
    <source>
        <dbReference type="EMBL" id="GIQ88612.1"/>
    </source>
</evidence>
<keyword evidence="1" id="KW-0547">Nucleotide-binding</keyword>
<dbReference type="AlphaFoldDB" id="A0A9K3D5S5"/>
<organism evidence="3 4">
    <name type="scientific">Kipferlia bialata</name>
    <dbReference type="NCBI Taxonomy" id="797122"/>
    <lineage>
        <taxon>Eukaryota</taxon>
        <taxon>Metamonada</taxon>
        <taxon>Carpediemonas-like organisms</taxon>
        <taxon>Kipferlia</taxon>
    </lineage>
</organism>
<dbReference type="GO" id="GO:0005524">
    <property type="term" value="F:ATP binding"/>
    <property type="evidence" value="ECO:0007669"/>
    <property type="project" value="UniProtKB-KW"/>
</dbReference>
<sequence length="122" mass="14320">MDSERVMTAVFEVLKETGYVWRLMTQTHKRKKNVLQLHHWSLRLAAPSTPLQRHLCMAMKVYQVKAGTGIRLVLDLRLMEGEAALFLEYAHVIGDRCQRRIEREIARDKEMERAETEQEIAL</sequence>
<name>A0A9K3D5S5_9EUKA</name>
<protein>
    <submittedName>
        <fullName evidence="3">Uncharacterized protein</fullName>
    </submittedName>
</protein>